<evidence type="ECO:0000256" key="4">
    <source>
        <dbReference type="ARBA" id="ARBA00023014"/>
    </source>
</evidence>
<evidence type="ECO:0000256" key="1">
    <source>
        <dbReference type="ARBA" id="ARBA00022691"/>
    </source>
</evidence>
<evidence type="ECO:0000259" key="5">
    <source>
        <dbReference type="PROSITE" id="PS51918"/>
    </source>
</evidence>
<dbReference type="SUPFAM" id="SSF47781">
    <property type="entry name" value="RuvA domain 2-like"/>
    <property type="match status" value="1"/>
</dbReference>
<dbReference type="PROSITE" id="PS51918">
    <property type="entry name" value="RADICAL_SAM"/>
    <property type="match status" value="1"/>
</dbReference>
<keyword evidence="7" id="KW-1185">Reference proteome</keyword>
<protein>
    <submittedName>
        <fullName evidence="6">Radical SAM protein</fullName>
    </submittedName>
</protein>
<evidence type="ECO:0000256" key="3">
    <source>
        <dbReference type="ARBA" id="ARBA00023004"/>
    </source>
</evidence>
<dbReference type="InterPro" id="IPR010994">
    <property type="entry name" value="RuvA_2-like"/>
</dbReference>
<dbReference type="InterPro" id="IPR007197">
    <property type="entry name" value="rSAM"/>
</dbReference>
<dbReference type="Gene3D" id="3.20.20.70">
    <property type="entry name" value="Aldolase class I"/>
    <property type="match status" value="1"/>
</dbReference>
<dbReference type="AlphaFoldDB" id="A0A7S8E551"/>
<dbReference type="RefSeq" id="WP_195168615.1">
    <property type="nucleotide sequence ID" value="NZ_CP062983.1"/>
</dbReference>
<dbReference type="SUPFAM" id="SSF102114">
    <property type="entry name" value="Radical SAM enzymes"/>
    <property type="match status" value="1"/>
</dbReference>
<keyword evidence="2" id="KW-0479">Metal-binding</keyword>
<feature type="domain" description="Radical SAM core" evidence="5">
    <location>
        <begin position="59"/>
        <end position="288"/>
    </location>
</feature>
<dbReference type="Pfam" id="PF04055">
    <property type="entry name" value="Radical_SAM"/>
    <property type="match status" value="1"/>
</dbReference>
<dbReference type="InterPro" id="IPR013785">
    <property type="entry name" value="Aldolase_TIM"/>
</dbReference>
<dbReference type="GO" id="GO:0051536">
    <property type="term" value="F:iron-sulfur cluster binding"/>
    <property type="evidence" value="ECO:0007669"/>
    <property type="project" value="UniProtKB-KW"/>
</dbReference>
<sequence length="390" mass="43881">MYVKRSEDVFTKLSQMGDVTLYEPAGDTPHSEATSSASIKRQRSGFDLADCISHVQTPRGSKPILKTMVTTACERNCNYCPFRAGHSSTRRTTMTPDEIAYATDTMQRSKQIDGLFLSSGIIKGGVSSQDKIIDAAEILRKKYHYRGYVHLKIMPGAEYDQLYRAMQLADRVSINLEGPTAERLEALAPKKGFMQELLVQLQRAHHIKQNDPRIRSSIVTQFVVGAVGDTDLELLSLSDRLYNQLGLARTYYSGFSPIAGTPFENVSPTAKIRQNRLYQSSFLLRDYQWDVEDLPFLFDGNLRTDVDPKQAWADLHLKHQPIDLMNADRSELLRVPGIGLKAADTILSARKERKLIDLGQLAHLGIRNPQQMAPYVLLDGHRPAQQLSLF</sequence>
<keyword evidence="1" id="KW-0949">S-adenosyl-L-methionine</keyword>
<dbReference type="Gene3D" id="1.10.150.320">
    <property type="entry name" value="Photosystem II 12 kDa extrinsic protein"/>
    <property type="match status" value="1"/>
</dbReference>
<evidence type="ECO:0000313" key="7">
    <source>
        <dbReference type="Proteomes" id="UP000594468"/>
    </source>
</evidence>
<dbReference type="KEGG" id="pmet:G4Y79_12535"/>
<dbReference type="InterPro" id="IPR023874">
    <property type="entry name" value="DNA_rSAM_put"/>
</dbReference>
<dbReference type="SMART" id="SM00729">
    <property type="entry name" value="Elp3"/>
    <property type="match status" value="1"/>
</dbReference>
<dbReference type="InterPro" id="IPR006638">
    <property type="entry name" value="Elp3/MiaA/NifB-like_rSAM"/>
</dbReference>
<dbReference type="GO" id="GO:0003824">
    <property type="term" value="F:catalytic activity"/>
    <property type="evidence" value="ECO:0007669"/>
    <property type="project" value="InterPro"/>
</dbReference>
<dbReference type="SFLD" id="SFLDS00029">
    <property type="entry name" value="Radical_SAM"/>
    <property type="match status" value="1"/>
</dbReference>
<dbReference type="Proteomes" id="UP000594468">
    <property type="component" value="Chromosome"/>
</dbReference>
<evidence type="ECO:0000313" key="6">
    <source>
        <dbReference type="EMBL" id="QPC80540.1"/>
    </source>
</evidence>
<keyword evidence="3" id="KW-0408">Iron</keyword>
<accession>A0A7S8E551</accession>
<organism evidence="6 7">
    <name type="scientific">Phototrophicus methaneseepsis</name>
    <dbReference type="NCBI Taxonomy" id="2710758"/>
    <lineage>
        <taxon>Bacteria</taxon>
        <taxon>Bacillati</taxon>
        <taxon>Chloroflexota</taxon>
        <taxon>Candidatus Thermofontia</taxon>
        <taxon>Phototrophicales</taxon>
        <taxon>Phototrophicaceae</taxon>
        <taxon>Phototrophicus</taxon>
    </lineage>
</organism>
<gene>
    <name evidence="6" type="ORF">G4Y79_12535</name>
</gene>
<dbReference type="SFLD" id="SFLDG01102">
    <property type="entry name" value="Uncharacterised_Radical_SAM_Su"/>
    <property type="match status" value="1"/>
</dbReference>
<dbReference type="GO" id="GO:0046872">
    <property type="term" value="F:metal ion binding"/>
    <property type="evidence" value="ECO:0007669"/>
    <property type="project" value="UniProtKB-KW"/>
</dbReference>
<evidence type="ECO:0000256" key="2">
    <source>
        <dbReference type="ARBA" id="ARBA00022723"/>
    </source>
</evidence>
<reference evidence="6 7" key="1">
    <citation type="submission" date="2020-02" db="EMBL/GenBank/DDBJ databases">
        <authorList>
            <person name="Zheng R.K."/>
            <person name="Sun C.M."/>
        </authorList>
    </citation>
    <scope>NUCLEOTIDE SEQUENCE [LARGE SCALE GENOMIC DNA]</scope>
    <source>
        <strain evidence="7">rifampicinis</strain>
    </source>
</reference>
<dbReference type="InterPro" id="IPR058240">
    <property type="entry name" value="rSAM_sf"/>
</dbReference>
<dbReference type="EMBL" id="CP062983">
    <property type="protein sequence ID" value="QPC80540.1"/>
    <property type="molecule type" value="Genomic_DNA"/>
</dbReference>
<name>A0A7S8E551_9CHLR</name>
<keyword evidence="4" id="KW-0411">Iron-sulfur</keyword>
<proteinExistence type="predicted"/>